<keyword evidence="8" id="KW-0521">NADP</keyword>
<keyword evidence="5 20" id="KW-0812">Transmembrane</keyword>
<evidence type="ECO:0000256" key="9">
    <source>
        <dbReference type="ARBA" id="ARBA00022955"/>
    </source>
</evidence>
<feature type="transmembrane region" description="Helical" evidence="20">
    <location>
        <begin position="340"/>
        <end position="357"/>
    </location>
</feature>
<gene>
    <name evidence="22" type="ORF">FNF28_04169</name>
    <name evidence="21" type="ORF">FNF29_07904</name>
</gene>
<feature type="transmembrane region" description="Helical" evidence="20">
    <location>
        <begin position="99"/>
        <end position="118"/>
    </location>
</feature>
<comment type="caution">
    <text evidence="21">The sequence shown here is derived from an EMBL/GenBank/DDBJ whole genome shotgun (WGS) entry which is preliminary data.</text>
</comment>
<protein>
    <recommendedName>
        <fullName evidence="18">7-dehydrocholesterol reductase</fullName>
        <ecNumber evidence="17">1.3.1.21</ecNumber>
    </recommendedName>
    <alternativeName>
        <fullName evidence="19">Sterol Delta(7)-reductase</fullName>
    </alternativeName>
</protein>
<keyword evidence="10 20" id="KW-1133">Transmembrane helix</keyword>
<dbReference type="Pfam" id="PF01222">
    <property type="entry name" value="ERG4_ERG24"/>
    <property type="match status" value="1"/>
</dbReference>
<evidence type="ECO:0000256" key="11">
    <source>
        <dbReference type="ARBA" id="ARBA00023002"/>
    </source>
</evidence>
<evidence type="ECO:0000256" key="8">
    <source>
        <dbReference type="ARBA" id="ARBA00022857"/>
    </source>
</evidence>
<dbReference type="GO" id="GO:0006695">
    <property type="term" value="P:cholesterol biosynthetic process"/>
    <property type="evidence" value="ECO:0007669"/>
    <property type="project" value="UniProtKB-KW"/>
</dbReference>
<dbReference type="EC" id="1.3.1.21" evidence="17"/>
<evidence type="ECO:0000256" key="19">
    <source>
        <dbReference type="ARBA" id="ARBA00042688"/>
    </source>
</evidence>
<evidence type="ECO:0000256" key="17">
    <source>
        <dbReference type="ARBA" id="ARBA00038851"/>
    </source>
</evidence>
<evidence type="ECO:0000256" key="1">
    <source>
        <dbReference type="ARBA" id="ARBA00004477"/>
    </source>
</evidence>
<evidence type="ECO:0000313" key="22">
    <source>
        <dbReference type="EMBL" id="KAA0163692.1"/>
    </source>
</evidence>
<dbReference type="OMA" id="WGKPAEC"/>
<accession>A0A5A8C0T1</accession>
<evidence type="ECO:0000256" key="7">
    <source>
        <dbReference type="ARBA" id="ARBA00022824"/>
    </source>
</evidence>
<dbReference type="AlphaFoldDB" id="A0A5A8C0T1"/>
<dbReference type="EMBL" id="VLTL01000064">
    <property type="protein sequence ID" value="KAA0163692.1"/>
    <property type="molecule type" value="Genomic_DNA"/>
</dbReference>
<dbReference type="Proteomes" id="UP000324907">
    <property type="component" value="Unassembled WGS sequence"/>
</dbReference>
<feature type="transmembrane region" description="Helical" evidence="20">
    <location>
        <begin position="21"/>
        <end position="40"/>
    </location>
</feature>
<keyword evidence="6" id="KW-0152">Cholesterol biosynthesis</keyword>
<keyword evidence="16" id="KW-0753">Steroid metabolism</keyword>
<evidence type="ECO:0000256" key="10">
    <source>
        <dbReference type="ARBA" id="ARBA00022989"/>
    </source>
</evidence>
<evidence type="ECO:0000256" key="6">
    <source>
        <dbReference type="ARBA" id="ARBA00022778"/>
    </source>
</evidence>
<keyword evidence="3" id="KW-0444">Lipid biosynthesis</keyword>
<dbReference type="GO" id="GO:0047598">
    <property type="term" value="F:7-dehydrocholesterol reductase activity"/>
    <property type="evidence" value="ECO:0007669"/>
    <property type="project" value="UniProtKB-EC"/>
</dbReference>
<keyword evidence="15" id="KW-1207">Sterol metabolism</keyword>
<comment type="similarity">
    <text evidence="2">Belongs to the ERG4/ERG24 family.</text>
</comment>
<sequence length="480" mass="53356">MWSSKSESAAQGLLPFRSVGALFLTVVCPIVVMFVVRWGAPGADSKAWSHLRYNYAGHGGNLASAVEAMVADPVAEFTALVLPVECDGERKWEDCNDKGMAEAAAALFTFMALQLVLMRVLPGSVFEGPRSAGGHVPKYITNGVASYAISMLAFVFAGHEGYIEGDIVMQLYPFMVIVLNLFALIFCAFLVVKGLTCPSHEGRDASSSGNYVMDFYWGTELYPEIFGIDVKTFTNCRFGMTAWATALLSFAFFNVKLNGGHLHLDSAAAMILTVFYLGKFFVWEHGYWRSMDIAHDRAGFYICWGCLVWVQTIYVSAGYFYAWQPVDSFVATFGEEHAQLAFYALLAVGVAAVYLNYEADRQRMHARSSTGMGSAWGSRYACIKADYTTDDGSKHTSLLLASHLWKPARHFHYVFEISAAVAWCIPFTLGTVFPNIYWGFLTILLFDRAVRDNARCKAKYGEGWDHYCKAVPYLVVPFVF</sequence>
<evidence type="ECO:0000313" key="23">
    <source>
        <dbReference type="Proteomes" id="UP000323011"/>
    </source>
</evidence>
<keyword evidence="14 20" id="KW-0472">Membrane</keyword>
<dbReference type="Proteomes" id="UP000323011">
    <property type="component" value="Unassembled WGS sequence"/>
</dbReference>
<keyword evidence="4" id="KW-0153">Cholesterol metabolism</keyword>
<keyword evidence="23" id="KW-1185">Reference proteome</keyword>
<evidence type="ECO:0000256" key="15">
    <source>
        <dbReference type="ARBA" id="ARBA00023166"/>
    </source>
</evidence>
<dbReference type="GO" id="GO:0005789">
    <property type="term" value="C:endoplasmic reticulum membrane"/>
    <property type="evidence" value="ECO:0007669"/>
    <property type="project" value="UniProtKB-SubCell"/>
</dbReference>
<keyword evidence="7" id="KW-0256">Endoplasmic reticulum</keyword>
<dbReference type="InterPro" id="IPR018083">
    <property type="entry name" value="Sterol_reductase_CS"/>
</dbReference>
<feature type="transmembrane region" description="Helical" evidence="20">
    <location>
        <begin position="139"/>
        <end position="159"/>
    </location>
</feature>
<keyword evidence="9" id="KW-0752">Steroid biosynthesis</keyword>
<dbReference type="EMBL" id="VLTN01000081">
    <property type="protein sequence ID" value="KAA0146662.1"/>
    <property type="molecule type" value="Genomic_DNA"/>
</dbReference>
<dbReference type="PROSITE" id="PS01018">
    <property type="entry name" value="STEROL_REDUCT_2"/>
    <property type="match status" value="1"/>
</dbReference>
<dbReference type="PANTHER" id="PTHR21257">
    <property type="entry name" value="DELTA(14)-STEROL REDUCTASE"/>
    <property type="match status" value="1"/>
</dbReference>
<name>A0A5A8C0T1_CAFRO</name>
<keyword evidence="11" id="KW-0560">Oxidoreductase</keyword>
<evidence type="ECO:0000256" key="14">
    <source>
        <dbReference type="ARBA" id="ARBA00023136"/>
    </source>
</evidence>
<evidence type="ECO:0000256" key="4">
    <source>
        <dbReference type="ARBA" id="ARBA00022548"/>
    </source>
</evidence>
<dbReference type="PANTHER" id="PTHR21257:SF38">
    <property type="entry name" value="7-DEHYDROCHOLESTEROL REDUCTASE"/>
    <property type="match status" value="1"/>
</dbReference>
<evidence type="ECO:0000256" key="18">
    <source>
        <dbReference type="ARBA" id="ARBA00039984"/>
    </source>
</evidence>
<evidence type="ECO:0000256" key="20">
    <source>
        <dbReference type="SAM" id="Phobius"/>
    </source>
</evidence>
<keyword evidence="13" id="KW-0443">Lipid metabolism</keyword>
<feature type="transmembrane region" description="Helical" evidence="20">
    <location>
        <begin position="267"/>
        <end position="286"/>
    </location>
</feature>
<reference evidence="23 24" key="1">
    <citation type="submission" date="2019-07" db="EMBL/GenBank/DDBJ databases">
        <title>Genomes of Cafeteria roenbergensis.</title>
        <authorList>
            <person name="Fischer M.G."/>
            <person name="Hackl T."/>
            <person name="Roman M."/>
        </authorList>
    </citation>
    <scope>NUCLEOTIDE SEQUENCE [LARGE SCALE GENOMIC DNA]</scope>
    <source>
        <strain evidence="21 23">BVI</strain>
        <strain evidence="22 24">RCC970-E3</strain>
    </source>
</reference>
<dbReference type="Gene3D" id="1.20.120.1630">
    <property type="match status" value="1"/>
</dbReference>
<keyword evidence="12" id="KW-0756">Sterol biosynthesis</keyword>
<proteinExistence type="inferred from homology"/>
<organism evidence="21 23">
    <name type="scientific">Cafeteria roenbergensis</name>
    <name type="common">Marine flagellate</name>
    <dbReference type="NCBI Taxonomy" id="33653"/>
    <lineage>
        <taxon>Eukaryota</taxon>
        <taxon>Sar</taxon>
        <taxon>Stramenopiles</taxon>
        <taxon>Bigyra</taxon>
        <taxon>Opalozoa</taxon>
        <taxon>Bicosoecida</taxon>
        <taxon>Cafeteriaceae</taxon>
        <taxon>Cafeteria</taxon>
    </lineage>
</organism>
<dbReference type="GO" id="GO:0016132">
    <property type="term" value="P:brassinosteroid biosynthetic process"/>
    <property type="evidence" value="ECO:0007669"/>
    <property type="project" value="TreeGrafter"/>
</dbReference>
<evidence type="ECO:0000256" key="13">
    <source>
        <dbReference type="ARBA" id="ARBA00023098"/>
    </source>
</evidence>
<feature type="transmembrane region" description="Helical" evidence="20">
    <location>
        <begin position="298"/>
        <end position="320"/>
    </location>
</feature>
<comment type="subcellular location">
    <subcellularLocation>
        <location evidence="1">Endoplasmic reticulum membrane</location>
        <topology evidence="1">Multi-pass membrane protein</topology>
    </subcellularLocation>
</comment>
<evidence type="ECO:0000256" key="5">
    <source>
        <dbReference type="ARBA" id="ARBA00022692"/>
    </source>
</evidence>
<evidence type="ECO:0000313" key="24">
    <source>
        <dbReference type="Proteomes" id="UP000324907"/>
    </source>
</evidence>
<evidence type="ECO:0000256" key="3">
    <source>
        <dbReference type="ARBA" id="ARBA00022516"/>
    </source>
</evidence>
<dbReference type="InterPro" id="IPR001171">
    <property type="entry name" value="ERG24_DHCR-like"/>
</dbReference>
<evidence type="ECO:0000256" key="16">
    <source>
        <dbReference type="ARBA" id="ARBA00023221"/>
    </source>
</evidence>
<feature type="transmembrane region" description="Helical" evidence="20">
    <location>
        <begin position="238"/>
        <end position="255"/>
    </location>
</feature>
<evidence type="ECO:0000256" key="2">
    <source>
        <dbReference type="ARBA" id="ARBA00005402"/>
    </source>
</evidence>
<feature type="transmembrane region" description="Helical" evidence="20">
    <location>
        <begin position="171"/>
        <end position="192"/>
    </location>
</feature>
<evidence type="ECO:0000313" key="21">
    <source>
        <dbReference type="EMBL" id="KAA0146662.1"/>
    </source>
</evidence>
<evidence type="ECO:0000256" key="12">
    <source>
        <dbReference type="ARBA" id="ARBA00023011"/>
    </source>
</evidence>